<dbReference type="AlphaFoldDB" id="A0A554LFK5"/>
<dbReference type="Proteomes" id="UP000318296">
    <property type="component" value="Unassembled WGS sequence"/>
</dbReference>
<organism evidence="1 2">
    <name type="scientific">Candidatus Berkelbacteria bacterium Licking1014_96</name>
    <dbReference type="NCBI Taxonomy" id="2017149"/>
    <lineage>
        <taxon>Bacteria</taxon>
        <taxon>Candidatus Berkelbacteria</taxon>
    </lineage>
</organism>
<accession>A0A554LFK5</accession>
<reference evidence="1 2" key="1">
    <citation type="submission" date="2017-07" db="EMBL/GenBank/DDBJ databases">
        <title>Mechanisms for carbon and nitrogen cycling indicate functional differentiation within the Candidate Phyla Radiation.</title>
        <authorList>
            <person name="Danczak R.E."/>
            <person name="Johnston M.D."/>
            <person name="Kenah C."/>
            <person name="Slattery M."/>
            <person name="Wrighton K.C."/>
            <person name="Wilkins M.J."/>
        </authorList>
    </citation>
    <scope>NUCLEOTIDE SEQUENCE [LARGE SCALE GENOMIC DNA]</scope>
    <source>
        <strain evidence="1">Licking1014_96</strain>
    </source>
</reference>
<name>A0A554LFK5_9BACT</name>
<protein>
    <submittedName>
        <fullName evidence="1">Uncharacterized protein</fullName>
    </submittedName>
</protein>
<evidence type="ECO:0000313" key="1">
    <source>
        <dbReference type="EMBL" id="TSC91653.1"/>
    </source>
</evidence>
<comment type="caution">
    <text evidence="1">The sequence shown here is derived from an EMBL/GenBank/DDBJ whole genome shotgun (WGS) entry which is preliminary data.</text>
</comment>
<evidence type="ECO:0000313" key="2">
    <source>
        <dbReference type="Proteomes" id="UP000318296"/>
    </source>
</evidence>
<gene>
    <name evidence="1" type="ORF">CEN92_235</name>
</gene>
<proteinExistence type="predicted"/>
<sequence length="149" mass="17479">MKIEIDQSGRIEDTSKLSVVAYSNDHHKSLLITARDKKTIQVVFRKMGQPKLFVYKLFAVAIFVLIKNELKRIDQIIIDREYTGYENLIKQLIFEIAERNKKEIEKDIIHFHSIGRRCNAHGVSIKAYRMRRADIRLSAKEFFEIGVVK</sequence>
<dbReference type="EMBL" id="VMGH01000033">
    <property type="protein sequence ID" value="TSC91653.1"/>
    <property type="molecule type" value="Genomic_DNA"/>
</dbReference>